<comment type="catalytic activity">
    <reaction evidence="6">
        <text>GTP + H2O = GDP + phosphate + H(+)</text>
        <dbReference type="Rhea" id="RHEA:19669"/>
        <dbReference type="ChEBI" id="CHEBI:15377"/>
        <dbReference type="ChEBI" id="CHEBI:15378"/>
        <dbReference type="ChEBI" id="CHEBI:37565"/>
        <dbReference type="ChEBI" id="CHEBI:43474"/>
        <dbReference type="ChEBI" id="CHEBI:58189"/>
    </reaction>
    <physiologicalReaction direction="left-to-right" evidence="6">
        <dbReference type="Rhea" id="RHEA:19670"/>
    </physiologicalReaction>
</comment>
<evidence type="ECO:0000256" key="1">
    <source>
        <dbReference type="ARBA" id="ARBA00022741"/>
    </source>
</evidence>
<proteinExistence type="inferred from homology"/>
<evidence type="ECO:0000256" key="2">
    <source>
        <dbReference type="ARBA" id="ARBA00022801"/>
    </source>
</evidence>
<dbReference type="Gene3D" id="3.40.50.300">
    <property type="entry name" value="P-loop containing nucleotide triphosphate hydrolases"/>
    <property type="match status" value="1"/>
</dbReference>
<dbReference type="GO" id="GO:0000166">
    <property type="term" value="F:nucleotide binding"/>
    <property type="evidence" value="ECO:0007669"/>
    <property type="project" value="UniProtKB-KW"/>
</dbReference>
<dbReference type="PANTHER" id="PTHR13748:SF62">
    <property type="entry name" value="COBW DOMAIN-CONTAINING PROTEIN"/>
    <property type="match status" value="1"/>
</dbReference>
<evidence type="ECO:0000313" key="9">
    <source>
        <dbReference type="Proteomes" id="UP000243106"/>
    </source>
</evidence>
<protein>
    <submittedName>
        <fullName evidence="8">GTPase, G3E family</fullName>
    </submittedName>
</protein>
<name>A0A1I5ZXV7_9RHOB</name>
<dbReference type="GO" id="GO:0016787">
    <property type="term" value="F:hydrolase activity"/>
    <property type="evidence" value="ECO:0007669"/>
    <property type="project" value="UniProtKB-KW"/>
</dbReference>
<dbReference type="InterPro" id="IPR027417">
    <property type="entry name" value="P-loop_NTPase"/>
</dbReference>
<dbReference type="AlphaFoldDB" id="A0A1I5ZXV7"/>
<dbReference type="GO" id="GO:0005737">
    <property type="term" value="C:cytoplasm"/>
    <property type="evidence" value="ECO:0007669"/>
    <property type="project" value="TreeGrafter"/>
</dbReference>
<reference evidence="9" key="1">
    <citation type="submission" date="2016-10" db="EMBL/GenBank/DDBJ databases">
        <authorList>
            <person name="Varghese N."/>
            <person name="Submissions S."/>
        </authorList>
    </citation>
    <scope>NUCLEOTIDE SEQUENCE [LARGE SCALE GENOMIC DNA]</scope>
    <source>
        <strain evidence="9">JCM 10271</strain>
    </source>
</reference>
<keyword evidence="3" id="KW-0143">Chaperone</keyword>
<dbReference type="STRING" id="93684.SAMN05421853_1137"/>
<keyword evidence="9" id="KW-1185">Reference proteome</keyword>
<dbReference type="InterPro" id="IPR036627">
    <property type="entry name" value="CobW-likC_sf"/>
</dbReference>
<comment type="function">
    <text evidence="5">Zinc chaperone that directly transfers zinc cofactor to target proteins, thereby activating them. Zinc is transferred from the CXCC motif in the GTPase domain to the zinc binding site in target proteins in a process requiring GTP hydrolysis.</text>
</comment>
<keyword evidence="1" id="KW-0547">Nucleotide-binding</keyword>
<dbReference type="InterPro" id="IPR003495">
    <property type="entry name" value="CobW/HypB/UreG_nucleotide-bd"/>
</dbReference>
<dbReference type="InterPro" id="IPR011629">
    <property type="entry name" value="CobW-like_C"/>
</dbReference>
<feature type="domain" description="CobW C-terminal" evidence="7">
    <location>
        <begin position="263"/>
        <end position="357"/>
    </location>
</feature>
<evidence type="ECO:0000313" key="8">
    <source>
        <dbReference type="EMBL" id="SFQ61107.1"/>
    </source>
</evidence>
<keyword evidence="2" id="KW-0378">Hydrolase</keyword>
<dbReference type="EMBL" id="FOXV01000013">
    <property type="protein sequence ID" value="SFQ61107.1"/>
    <property type="molecule type" value="Genomic_DNA"/>
</dbReference>
<dbReference type="PANTHER" id="PTHR13748">
    <property type="entry name" value="COBW-RELATED"/>
    <property type="match status" value="1"/>
</dbReference>
<organism evidence="8 9">
    <name type="scientific">Roseivivax halotolerans</name>
    <dbReference type="NCBI Taxonomy" id="93684"/>
    <lineage>
        <taxon>Bacteria</taxon>
        <taxon>Pseudomonadati</taxon>
        <taxon>Pseudomonadota</taxon>
        <taxon>Alphaproteobacteria</taxon>
        <taxon>Rhodobacterales</taxon>
        <taxon>Roseobacteraceae</taxon>
        <taxon>Roseivivax</taxon>
    </lineage>
</organism>
<evidence type="ECO:0000256" key="5">
    <source>
        <dbReference type="ARBA" id="ARBA00045658"/>
    </source>
</evidence>
<sequence length="379" mass="40999">MATDITDDRVPVTLLTGFLGAGKTTLLNNLIRDPEAGRIAVIMNEFGDVGLDHDLIEEATEETVLMQSGCICCSIRSDLANTMRSLMAKRKRGDLAFDRVVIETTGIADPGPILHTLVVDDLTAPFYRMDGVVTLADAALGPRTLDTQFEAVHQVAMADLMVVTKTDLVTPREVAQFEARLEGINATARRIHSERGRIAPGALFGLSALRPSVTTDDISEWLGVEPSKPDPLSGLSGLTPTGAKPAPLPLQQTGGHAHHDHRIASASIEVEEPIPASIFDFWLDTLIALKGPDILRIKGILHVEGLDLPFVFHGVQHIFDAPVQVRSWSGTDTTSRVVVIARDTDAKGLKASLDTLRMRWTDDDAATDGMMADTTEMPF</sequence>
<comment type="similarity">
    <text evidence="4">Belongs to the SIMIBI class G3E GTPase family. ZNG1 subfamily.</text>
</comment>
<dbReference type="Gene3D" id="3.30.1220.10">
    <property type="entry name" value="CobW-like, C-terminal domain"/>
    <property type="match status" value="1"/>
</dbReference>
<evidence type="ECO:0000256" key="3">
    <source>
        <dbReference type="ARBA" id="ARBA00023186"/>
    </source>
</evidence>
<dbReference type="RefSeq" id="WP_093014343.1">
    <property type="nucleotide sequence ID" value="NZ_FOXV01000013.1"/>
</dbReference>
<dbReference type="Pfam" id="PF02492">
    <property type="entry name" value="cobW"/>
    <property type="match status" value="1"/>
</dbReference>
<dbReference type="InterPro" id="IPR051316">
    <property type="entry name" value="Zinc-reg_GTPase_activator"/>
</dbReference>
<accession>A0A1I5ZXV7</accession>
<dbReference type="SUPFAM" id="SSF52540">
    <property type="entry name" value="P-loop containing nucleoside triphosphate hydrolases"/>
    <property type="match status" value="1"/>
</dbReference>
<dbReference type="Proteomes" id="UP000243106">
    <property type="component" value="Unassembled WGS sequence"/>
</dbReference>
<evidence type="ECO:0000259" key="7">
    <source>
        <dbReference type="SMART" id="SM00833"/>
    </source>
</evidence>
<evidence type="ECO:0000256" key="6">
    <source>
        <dbReference type="ARBA" id="ARBA00049117"/>
    </source>
</evidence>
<dbReference type="SMART" id="SM00833">
    <property type="entry name" value="CobW_C"/>
    <property type="match status" value="1"/>
</dbReference>
<dbReference type="Pfam" id="PF07683">
    <property type="entry name" value="CobW_C"/>
    <property type="match status" value="1"/>
</dbReference>
<gene>
    <name evidence="8" type="ORF">SAMN05421853_1137</name>
</gene>
<evidence type="ECO:0000256" key="4">
    <source>
        <dbReference type="ARBA" id="ARBA00034320"/>
    </source>
</evidence>
<dbReference type="CDD" id="cd03112">
    <property type="entry name" value="CobW-like"/>
    <property type="match status" value="1"/>
</dbReference>
<dbReference type="SUPFAM" id="SSF90002">
    <property type="entry name" value="Hypothetical protein YjiA, C-terminal domain"/>
    <property type="match status" value="1"/>
</dbReference>